<evidence type="ECO:0000256" key="6">
    <source>
        <dbReference type="ARBA" id="ARBA00022450"/>
    </source>
</evidence>
<dbReference type="SUPFAM" id="SSF51735">
    <property type="entry name" value="NAD(P)-binding Rossmann-fold domains"/>
    <property type="match status" value="1"/>
</dbReference>
<dbReference type="GO" id="GO:0004312">
    <property type="term" value="F:fatty acid synthase activity"/>
    <property type="evidence" value="ECO:0007669"/>
    <property type="project" value="InterPro"/>
</dbReference>
<dbReference type="VEuPathDB" id="FungiDB:ASPVEDRAFT_203457"/>
<dbReference type="GO" id="GO:0008897">
    <property type="term" value="F:holo-[acyl-carrier-protein] synthase activity"/>
    <property type="evidence" value="ECO:0007669"/>
    <property type="project" value="InterPro"/>
</dbReference>
<keyword evidence="15" id="KW-0511">Multifunctional enzyme</keyword>
<keyword evidence="8" id="KW-0597">Phosphoprotein</keyword>
<dbReference type="Gene3D" id="6.10.250.1930">
    <property type="match status" value="1"/>
</dbReference>
<dbReference type="PANTHER" id="PTHR10982:SF21">
    <property type="entry name" value="FATTY ACID SYNTHASE SUBUNIT BETA"/>
    <property type="match status" value="1"/>
</dbReference>
<dbReference type="InterPro" id="IPR014031">
    <property type="entry name" value="Ketoacyl_synth_C"/>
</dbReference>
<feature type="domain" description="Carrier" evidence="23">
    <location>
        <begin position="159"/>
        <end position="234"/>
    </location>
</feature>
<dbReference type="GO" id="GO:0044550">
    <property type="term" value="P:secondary metabolite biosynthetic process"/>
    <property type="evidence" value="ECO:0007669"/>
    <property type="project" value="UniProtKB-ARBA"/>
</dbReference>
<dbReference type="InterPro" id="IPR026025">
    <property type="entry name" value="FAS_alpha_yeast"/>
</dbReference>
<dbReference type="OrthoDB" id="4251012at2759"/>
<dbReference type="PANTHER" id="PTHR10982">
    <property type="entry name" value="MALONYL COA-ACYL CARRIER PROTEIN TRANSACYLASE"/>
    <property type="match status" value="1"/>
</dbReference>
<evidence type="ECO:0000256" key="5">
    <source>
        <dbReference type="ARBA" id="ARBA00014008"/>
    </source>
</evidence>
<evidence type="ECO:0000259" key="24">
    <source>
        <dbReference type="PROSITE" id="PS52004"/>
    </source>
</evidence>
<proteinExistence type="inferred from homology"/>
<comment type="similarity">
    <text evidence="1 18">Belongs to the thiolase-like superfamily. Fungal fatty acid synthetase subunit alpha family.</text>
</comment>
<keyword evidence="7" id="KW-0444">Lipid biosynthesis</keyword>
<dbReference type="InterPro" id="IPR009081">
    <property type="entry name" value="PP-bd_ACP"/>
</dbReference>
<evidence type="ECO:0000256" key="4">
    <source>
        <dbReference type="ARBA" id="ARBA00013191"/>
    </source>
</evidence>
<evidence type="ECO:0000256" key="14">
    <source>
        <dbReference type="ARBA" id="ARBA00023160"/>
    </source>
</evidence>
<evidence type="ECO:0000256" key="12">
    <source>
        <dbReference type="ARBA" id="ARBA00023002"/>
    </source>
</evidence>
<dbReference type="PIRSF" id="PIRSF000454">
    <property type="entry name" value="FAS_yeast_alpha"/>
    <property type="match status" value="1"/>
</dbReference>
<evidence type="ECO:0000256" key="19">
    <source>
        <dbReference type="PIRSR" id="PIRSR000454-1"/>
    </source>
</evidence>
<dbReference type="InterPro" id="IPR018201">
    <property type="entry name" value="Ketoacyl_synth_AS"/>
</dbReference>
<dbReference type="GO" id="GO:0004315">
    <property type="term" value="F:3-oxoacyl-[acyl-carrier-protein] synthase activity"/>
    <property type="evidence" value="ECO:0007669"/>
    <property type="project" value="UniProtKB-EC"/>
</dbReference>
<evidence type="ECO:0000256" key="13">
    <source>
        <dbReference type="ARBA" id="ARBA00023098"/>
    </source>
</evidence>
<keyword evidence="21" id="KW-0175">Coiled coil</keyword>
<evidence type="ECO:0000256" key="17">
    <source>
        <dbReference type="ARBA" id="ARBA00048508"/>
    </source>
</evidence>
<dbReference type="Gene3D" id="3.40.50.720">
    <property type="entry name" value="NAD(P)-binding Rossmann-like Domain"/>
    <property type="match status" value="2"/>
</dbReference>
<evidence type="ECO:0000256" key="8">
    <source>
        <dbReference type="ARBA" id="ARBA00022553"/>
    </source>
</evidence>
<dbReference type="EC" id="1.1.1.100" evidence="3"/>
<evidence type="ECO:0000256" key="18">
    <source>
        <dbReference type="PIRNR" id="PIRNR000454"/>
    </source>
</evidence>
<dbReference type="EC" id="2.3.1.41" evidence="4"/>
<dbReference type="SUPFAM" id="SSF53901">
    <property type="entry name" value="Thiolase-like"/>
    <property type="match status" value="2"/>
</dbReference>
<reference evidence="26" key="1">
    <citation type="journal article" date="2017" name="Genome Biol.">
        <title>Comparative genomics reveals high biological diversity and specific adaptations in the industrially and medically important fungal genus Aspergillus.</title>
        <authorList>
            <person name="de Vries R.P."/>
            <person name="Riley R."/>
            <person name="Wiebenga A."/>
            <person name="Aguilar-Osorio G."/>
            <person name="Amillis S."/>
            <person name="Uchima C.A."/>
            <person name="Anderluh G."/>
            <person name="Asadollahi M."/>
            <person name="Askin M."/>
            <person name="Barry K."/>
            <person name="Battaglia E."/>
            <person name="Bayram O."/>
            <person name="Benocci T."/>
            <person name="Braus-Stromeyer S.A."/>
            <person name="Caldana C."/>
            <person name="Canovas D."/>
            <person name="Cerqueira G.C."/>
            <person name="Chen F."/>
            <person name="Chen W."/>
            <person name="Choi C."/>
            <person name="Clum A."/>
            <person name="Dos Santos R.A."/>
            <person name="Damasio A.R."/>
            <person name="Diallinas G."/>
            <person name="Emri T."/>
            <person name="Fekete E."/>
            <person name="Flipphi M."/>
            <person name="Freyberg S."/>
            <person name="Gallo A."/>
            <person name="Gournas C."/>
            <person name="Habgood R."/>
            <person name="Hainaut M."/>
            <person name="Harispe M.L."/>
            <person name="Henrissat B."/>
            <person name="Hilden K.S."/>
            <person name="Hope R."/>
            <person name="Hossain A."/>
            <person name="Karabika E."/>
            <person name="Karaffa L."/>
            <person name="Karanyi Z."/>
            <person name="Krasevec N."/>
            <person name="Kuo A."/>
            <person name="Kusch H."/>
            <person name="LaButti K."/>
            <person name="Lagendijk E.L."/>
            <person name="Lapidus A."/>
            <person name="Levasseur A."/>
            <person name="Lindquist E."/>
            <person name="Lipzen A."/>
            <person name="Logrieco A.F."/>
            <person name="MacCabe A."/>
            <person name="Maekelae M.R."/>
            <person name="Malavazi I."/>
            <person name="Melin P."/>
            <person name="Meyer V."/>
            <person name="Mielnichuk N."/>
            <person name="Miskei M."/>
            <person name="Molnar A.P."/>
            <person name="Mule G."/>
            <person name="Ngan C.Y."/>
            <person name="Orejas M."/>
            <person name="Orosz E."/>
            <person name="Ouedraogo J.P."/>
            <person name="Overkamp K.M."/>
            <person name="Park H.-S."/>
            <person name="Perrone G."/>
            <person name="Piumi F."/>
            <person name="Punt P.J."/>
            <person name="Ram A.F."/>
            <person name="Ramon A."/>
            <person name="Rauscher S."/>
            <person name="Record E."/>
            <person name="Riano-Pachon D.M."/>
            <person name="Robert V."/>
            <person name="Roehrig J."/>
            <person name="Ruller R."/>
            <person name="Salamov A."/>
            <person name="Salih N.S."/>
            <person name="Samson R.A."/>
            <person name="Sandor E."/>
            <person name="Sanguinetti M."/>
            <person name="Schuetze T."/>
            <person name="Sepcic K."/>
            <person name="Shelest E."/>
            <person name="Sherlock G."/>
            <person name="Sophianopoulou V."/>
            <person name="Squina F.M."/>
            <person name="Sun H."/>
            <person name="Susca A."/>
            <person name="Todd R.B."/>
            <person name="Tsang A."/>
            <person name="Unkles S.E."/>
            <person name="van de Wiele N."/>
            <person name="van Rossen-Uffink D."/>
            <person name="Oliveira J.V."/>
            <person name="Vesth T.C."/>
            <person name="Visser J."/>
            <person name="Yu J.-H."/>
            <person name="Zhou M."/>
            <person name="Andersen M.R."/>
            <person name="Archer D.B."/>
            <person name="Baker S.E."/>
            <person name="Benoit I."/>
            <person name="Brakhage A.A."/>
            <person name="Braus G.H."/>
            <person name="Fischer R."/>
            <person name="Frisvad J.C."/>
            <person name="Goldman G.H."/>
            <person name="Houbraken J."/>
            <person name="Oakley B."/>
            <person name="Pocsi I."/>
            <person name="Scazzocchio C."/>
            <person name="Seiboth B."/>
            <person name="vanKuyk P.A."/>
            <person name="Wortman J."/>
            <person name="Dyer P.S."/>
            <person name="Grigoriev I.V."/>
        </authorList>
    </citation>
    <scope>NUCLEOTIDE SEQUENCE [LARGE SCALE GENOMIC DNA]</scope>
    <source>
        <strain evidence="26">CBS 583.65</strain>
    </source>
</reference>
<dbReference type="GeneID" id="63724914"/>
<protein>
    <recommendedName>
        <fullName evidence="5">Fatty acid synthase subunit alpha</fullName>
        <ecNumber evidence="3">1.1.1.100</ecNumber>
        <ecNumber evidence="4">2.3.1.41</ecNumber>
        <ecNumber evidence="2">2.3.1.86</ecNumber>
    </recommendedName>
</protein>
<dbReference type="CDD" id="cd00828">
    <property type="entry name" value="elong_cond_enzymes"/>
    <property type="match status" value="1"/>
</dbReference>
<dbReference type="InterPro" id="IPR041550">
    <property type="entry name" value="FASI_helical"/>
</dbReference>
<evidence type="ECO:0000256" key="7">
    <source>
        <dbReference type="ARBA" id="ARBA00022516"/>
    </source>
</evidence>
<dbReference type="GO" id="GO:0004316">
    <property type="term" value="F:3-oxoacyl-[acyl-carrier-protein] reductase (NADPH) activity"/>
    <property type="evidence" value="ECO:0007669"/>
    <property type="project" value="UniProtKB-EC"/>
</dbReference>
<dbReference type="GO" id="GO:0004321">
    <property type="term" value="F:fatty-acyl-CoA synthase activity"/>
    <property type="evidence" value="ECO:0007669"/>
    <property type="project" value="UniProtKB-EC"/>
</dbReference>
<dbReference type="PROSITE" id="PS00606">
    <property type="entry name" value="KS3_1"/>
    <property type="match status" value="1"/>
</dbReference>
<keyword evidence="12" id="KW-0560">Oxidoreductase</keyword>
<keyword evidence="14" id="KW-0275">Fatty acid biosynthesis</keyword>
<dbReference type="Gene3D" id="3.30.70.2490">
    <property type="match status" value="1"/>
</dbReference>
<dbReference type="Gene3D" id="6.10.140.1410">
    <property type="match status" value="1"/>
</dbReference>
<feature type="modified residue" description="O-(pantetheine 4'-phosphoryl)serine" evidence="20">
    <location>
        <position position="194"/>
    </location>
</feature>
<dbReference type="FunFam" id="3.30.70.2490:FF:000001">
    <property type="entry name" value="Fatty acid synthase subunit alpha"/>
    <property type="match status" value="1"/>
</dbReference>
<dbReference type="GO" id="GO:0042759">
    <property type="term" value="P:long-chain fatty acid biosynthetic process"/>
    <property type="evidence" value="ECO:0007669"/>
    <property type="project" value="UniProtKB-UniRule"/>
</dbReference>
<dbReference type="FunFam" id="3.40.50.720:FF:000168">
    <property type="entry name" value="Fatty acid synthase subunit alpha"/>
    <property type="match status" value="1"/>
</dbReference>
<dbReference type="InterPro" id="IPR014030">
    <property type="entry name" value="Ketoacyl_synth_N"/>
</dbReference>
<feature type="region of interest" description="Disordered" evidence="22">
    <location>
        <begin position="504"/>
        <end position="524"/>
    </location>
</feature>
<dbReference type="Gene3D" id="3.40.47.10">
    <property type="match status" value="1"/>
</dbReference>
<keyword evidence="10" id="KW-0276">Fatty acid metabolism</keyword>
<keyword evidence="26" id="KW-1185">Reference proteome</keyword>
<evidence type="ECO:0000259" key="23">
    <source>
        <dbReference type="PROSITE" id="PS50075"/>
    </source>
</evidence>
<keyword evidence="11" id="KW-0521">NADP</keyword>
<evidence type="ECO:0000256" key="15">
    <source>
        <dbReference type="ARBA" id="ARBA00023268"/>
    </source>
</evidence>
<feature type="compositionally biased region" description="Low complexity" evidence="22">
    <location>
        <begin position="110"/>
        <end position="119"/>
    </location>
</feature>
<name>A0A1L9Q2W8_ASPVE</name>
<keyword evidence="6 18" id="KW-0596">Phosphopantetheine</keyword>
<dbReference type="InterPro" id="IPR050830">
    <property type="entry name" value="Fungal_FAS"/>
</dbReference>
<dbReference type="InterPro" id="IPR040899">
    <property type="entry name" value="Fas_alpha_ACP"/>
</dbReference>
<feature type="compositionally biased region" description="Polar residues" evidence="22">
    <location>
        <begin position="508"/>
        <end position="521"/>
    </location>
</feature>
<feature type="active site" description="For beta-ketoacyl synthase activity" evidence="19">
    <location>
        <position position="1218"/>
    </location>
</feature>
<comment type="catalytic activity">
    <reaction evidence="16">
        <text>acetyl-CoA + n malonyl-CoA + 2n NADPH + 4n H(+) = a long-chain-acyl-CoA + n CoA + n CO2 + 2n NADP(+).</text>
        <dbReference type="EC" id="2.3.1.86"/>
    </reaction>
</comment>
<evidence type="ECO:0000256" key="21">
    <source>
        <dbReference type="SAM" id="Coils"/>
    </source>
</evidence>
<dbReference type="InterPro" id="IPR020841">
    <property type="entry name" value="PKS_Beta-ketoAc_synthase_dom"/>
</dbReference>
<dbReference type="EC" id="2.3.1.86" evidence="2"/>
<keyword evidence="9 18" id="KW-0808">Transferase</keyword>
<dbReference type="InterPro" id="IPR047224">
    <property type="entry name" value="FAS_alpha_su_C"/>
</dbReference>
<dbReference type="Pfam" id="PF18325">
    <property type="entry name" value="Fas_alpha_ACP"/>
    <property type="match status" value="1"/>
</dbReference>
<sequence length="1657" mass="181957">MVSAQDDGAQRKLAHTLLLELMSYQFASPVRWIETQDVVLGQYRAERIIEIGPAATLTNMIKQTVQSKFLHSDRASLLERQLLASEKQGKDIYYEDDGVGIGIGAEAPAPAAQAHTQASGGDGTPAGVGSTAAVKAPPAPAAKAVAPAGGIEAIEDQPARASEIVRTLLSRILKIAVTDVVGTQSIKSLSGGRSTLENEIIGDLASEFGSLPDRAEDLTVSDLSAALQKTFTGQMRKVILKMLHAMFASKMPGQFTVATARTYLQSRWGLGSGRQDSVLLLAIAQQPGSRLKEEAEARSFFYGLVQFYAAEHGLTLGANSGATDETSGLGESLAMDQKTLAALTGGQRELSKALLKIYAKHLNIDLDGDRRALHDLQATVEKDLRLALDQIRQELGEDFTDGVKPVFSARKARRFDSAWSWALQDLLQLYYEVSRAGGETEEVHLAARQCKHIEDAADPRLLDVLQRIMCKFEQQPVLSSLFTQLAARCRESLLHGPRYLARPDNRGPRTTISAEGNISYTEQDRPEPVPLANLVYLPKSTEVAPLEPFLHLKQRASGSSWAYSRDLTEQYRAVLEQATTVGESFAGRSVLITGAGVGSIGAEVLKGLLAGGARVIVTTSRFSSSVVRKYQDLYAQVGSRGSELVVVPFNQASVQDVTALVNYIYDAQGGLHWDLDHILPFAAMPENGRTIEKIDPHSELAHRTMMVNTLRLLGAVKARKEAQGSQTRPTQVILPLSPNHGVFGGDGLYSESKLGLEALFNRWHSEDWSDYLSVCGAVIGWTRGTGLMSGNNLVAEGIEELGCRTFSQQEMAQCLLCLMFNPMCSLCEEAPLYADLCGRMGAVPDLRQKVQELRTEINETANTRKALLEELEMEAKCCEEPTLTAASEPAKATATPTPTAHVRLDFPPTLDYNQDIKPLTPDLQGMVDLDRVVVVTGFGEIGPWGNARTRWEMEAYGEFSLEGCVEMAWLMGQIRYENGASASPGWVDAKTNERVHDHEVKQKYEEHILSHTGIRLIEPDRFGANYHPEHKQLLHEVLIQEDFPELEVPEATAQQMKLEHGDKVDIIPDPEGGDQCRVVLKKGAKLMVPKALRLDRMVIGQIPTGWDARKYGIPDDVISQVDPVTLYMLACSIEALLSSGITDPYEIYRYIHVSEAGNCVGSSLGGFNSLQQMYRGRYMEKEVQKDILQETFVNTIGAWMNMLLMSSAGPIRTPVGACATAIESVELGYDTLISGKAQFCFVGGGDDFGEEVLYEFANMKATANTVDEFEQGREASEMSRPAASTRNGFMESHGCGVQILTTARLAIEMGLPVRGVVAFVETSSDKASRSVPAPGRGILSKAREVQPSSSSLISSPLLKISNRRKRLDFRKKQIEFARETALEELPLEIVSIEESEVENYVRERTAQIDAEARKDLRNAQYHLGNAFWHNYPSIAPLRGALAVWGLTIDDLDVASFHGTSTKLNEKNECSLIQAQLSHLGRTKGNVILGVFQKYLTGHPKGAAGAWMLNGALQILDTGIVPGNRNLDNVEAELQKNEQIAFLNRSLDTGRGSMRAVSVTSFGFGQKGAQTIVVHPKYLFATLEEQEYKEYVDKRAKRQKKADSFFYRGLASNRLFELKTAPPWAPQKELETLLDPTATAYLCFRRSPQTNVDDRVAR</sequence>
<evidence type="ECO:0000256" key="16">
    <source>
        <dbReference type="ARBA" id="ARBA00048237"/>
    </source>
</evidence>
<dbReference type="GO" id="GO:0005835">
    <property type="term" value="C:fatty acid synthase complex"/>
    <property type="evidence" value="ECO:0007669"/>
    <property type="project" value="InterPro"/>
</dbReference>
<evidence type="ECO:0000256" key="3">
    <source>
        <dbReference type="ARBA" id="ARBA00012948"/>
    </source>
</evidence>
<dbReference type="EMBL" id="KV878139">
    <property type="protein sequence ID" value="OJJ08115.1"/>
    <property type="molecule type" value="Genomic_DNA"/>
</dbReference>
<evidence type="ECO:0000313" key="25">
    <source>
        <dbReference type="EMBL" id="OJJ08115.1"/>
    </source>
</evidence>
<evidence type="ECO:0000256" key="2">
    <source>
        <dbReference type="ARBA" id="ARBA00012878"/>
    </source>
</evidence>
<evidence type="ECO:0000256" key="22">
    <source>
        <dbReference type="SAM" id="MobiDB-lite"/>
    </source>
</evidence>
<dbReference type="STRING" id="1036611.A0A1L9Q2W8"/>
<dbReference type="Gene3D" id="3.90.25.70">
    <property type="match status" value="1"/>
</dbReference>
<dbReference type="SUPFAM" id="SSF52151">
    <property type="entry name" value="FabD/lysophospholipase-like"/>
    <property type="match status" value="1"/>
</dbReference>
<keyword evidence="13" id="KW-0443">Lipid metabolism</keyword>
<dbReference type="CDD" id="cd08950">
    <property type="entry name" value="KR_fFAS_SDR_c_like"/>
    <property type="match status" value="1"/>
</dbReference>
<evidence type="ECO:0000256" key="20">
    <source>
        <dbReference type="PIRSR" id="PIRSR000454-4"/>
    </source>
</evidence>
<dbReference type="RefSeq" id="XP_040673877.1">
    <property type="nucleotide sequence ID" value="XM_040809403.1"/>
</dbReference>
<evidence type="ECO:0000313" key="26">
    <source>
        <dbReference type="Proteomes" id="UP000184073"/>
    </source>
</evidence>
<accession>A0A1L9Q2W8</accession>
<dbReference type="Pfam" id="PF00109">
    <property type="entry name" value="ketoacyl-synt"/>
    <property type="match status" value="1"/>
</dbReference>
<feature type="coiled-coil region" evidence="21">
    <location>
        <begin position="843"/>
        <end position="870"/>
    </location>
</feature>
<dbReference type="Pfam" id="PF18314">
    <property type="entry name" value="FAS_I_H"/>
    <property type="match status" value="1"/>
</dbReference>
<dbReference type="InterPro" id="IPR016035">
    <property type="entry name" value="Acyl_Trfase/lysoPLipase"/>
</dbReference>
<evidence type="ECO:0000256" key="11">
    <source>
        <dbReference type="ARBA" id="ARBA00022857"/>
    </source>
</evidence>
<comment type="catalytic activity">
    <reaction evidence="17">
        <text>a (3R)-hydroxyacyl-[ACP] + NADP(+) = a 3-oxoacyl-[ACP] + NADPH + H(+)</text>
        <dbReference type="Rhea" id="RHEA:17397"/>
        <dbReference type="Rhea" id="RHEA-COMP:9916"/>
        <dbReference type="Rhea" id="RHEA-COMP:9945"/>
        <dbReference type="ChEBI" id="CHEBI:15378"/>
        <dbReference type="ChEBI" id="CHEBI:57783"/>
        <dbReference type="ChEBI" id="CHEBI:58349"/>
        <dbReference type="ChEBI" id="CHEBI:78776"/>
        <dbReference type="ChEBI" id="CHEBI:78827"/>
        <dbReference type="EC" id="1.1.1.100"/>
    </reaction>
</comment>
<feature type="region of interest" description="Disordered" evidence="22">
    <location>
        <begin position="110"/>
        <end position="134"/>
    </location>
</feature>
<dbReference type="InterPro" id="IPR036291">
    <property type="entry name" value="NAD(P)-bd_dom_sf"/>
</dbReference>
<dbReference type="FunFam" id="3.90.25.70:FF:000001">
    <property type="entry name" value="Fatty acid synthase subunit alpha"/>
    <property type="match status" value="1"/>
</dbReference>
<organism evidence="25 26">
    <name type="scientific">Aspergillus versicolor CBS 583.65</name>
    <dbReference type="NCBI Taxonomy" id="1036611"/>
    <lineage>
        <taxon>Eukaryota</taxon>
        <taxon>Fungi</taxon>
        <taxon>Dikarya</taxon>
        <taxon>Ascomycota</taxon>
        <taxon>Pezizomycotina</taxon>
        <taxon>Eurotiomycetes</taxon>
        <taxon>Eurotiomycetidae</taxon>
        <taxon>Eurotiales</taxon>
        <taxon>Aspergillaceae</taxon>
        <taxon>Aspergillus</taxon>
        <taxon>Aspergillus subgen. Nidulantes</taxon>
    </lineage>
</organism>
<evidence type="ECO:0000256" key="9">
    <source>
        <dbReference type="ARBA" id="ARBA00022679"/>
    </source>
</evidence>
<gene>
    <name evidence="25" type="ORF">ASPVEDRAFT_203457</name>
</gene>
<dbReference type="InterPro" id="IPR016039">
    <property type="entry name" value="Thiolase-like"/>
</dbReference>
<dbReference type="PROSITE" id="PS52004">
    <property type="entry name" value="KS3_2"/>
    <property type="match status" value="1"/>
</dbReference>
<evidence type="ECO:0000256" key="1">
    <source>
        <dbReference type="ARBA" id="ARBA00007485"/>
    </source>
</evidence>
<dbReference type="PROSITE" id="PS50075">
    <property type="entry name" value="CARRIER"/>
    <property type="match status" value="1"/>
</dbReference>
<feature type="domain" description="Ketosynthase family 3 (KS3)" evidence="24">
    <location>
        <begin position="1031"/>
        <end position="1574"/>
    </location>
</feature>
<evidence type="ECO:0000256" key="10">
    <source>
        <dbReference type="ARBA" id="ARBA00022832"/>
    </source>
</evidence>
<dbReference type="Pfam" id="PF02801">
    <property type="entry name" value="Ketoacyl-synt_C"/>
    <property type="match status" value="1"/>
</dbReference>
<dbReference type="Proteomes" id="UP000184073">
    <property type="component" value="Unassembled WGS sequence"/>
</dbReference>